<dbReference type="EMBL" id="CP096255">
    <property type="protein sequence ID" value="UPT86079.1"/>
    <property type="molecule type" value="Genomic_DNA"/>
</dbReference>
<evidence type="ECO:0000313" key="3">
    <source>
        <dbReference type="Proteomes" id="UP000551709"/>
    </source>
</evidence>
<proteinExistence type="predicted"/>
<dbReference type="GO" id="GO:0003677">
    <property type="term" value="F:DNA binding"/>
    <property type="evidence" value="ECO:0007669"/>
    <property type="project" value="InterPro"/>
</dbReference>
<dbReference type="InterPro" id="IPR013762">
    <property type="entry name" value="Integrase-like_cat_sf"/>
</dbReference>
<feature type="region of interest" description="Disordered" evidence="1">
    <location>
        <begin position="217"/>
        <end position="239"/>
    </location>
</feature>
<evidence type="ECO:0000256" key="1">
    <source>
        <dbReference type="SAM" id="MobiDB-lite"/>
    </source>
</evidence>
<dbReference type="AlphaFoldDB" id="A0A8T5V0Y8"/>
<gene>
    <name evidence="2" type="ORF">HAP41_0000038335</name>
</gene>
<dbReference type="GO" id="GO:0015074">
    <property type="term" value="P:DNA integration"/>
    <property type="evidence" value="ECO:0007669"/>
    <property type="project" value="InterPro"/>
</dbReference>
<dbReference type="SUPFAM" id="SSF56349">
    <property type="entry name" value="DNA breaking-rejoining enzymes"/>
    <property type="match status" value="1"/>
</dbReference>
<dbReference type="RefSeq" id="WP_166082202.1">
    <property type="nucleotide sequence ID" value="NZ_CP096255.1"/>
</dbReference>
<sequence>MFEIFISKLGSPSVQRNMLRAIRHFTKFAKGAGLIDDNPAASVTRAKMKKTGGFFTWTEDHFAKYEAQHPVGTKARPALALYLNLGVRKSDVVRVGPRYVRNGMLHNFLPKKGERTAGNRITVKLFEDTKAIIAATPVTGTETYLVTSFGKPFTANGFGNKMREWCDEAGLPECTSHGLRKLCLIRLAHAGYGAPQIAAVSGHKDLREIQLYIEQANREKMGSKPRPRSNRLRSRTKTC</sequence>
<dbReference type="GO" id="GO:0006310">
    <property type="term" value="P:DNA recombination"/>
    <property type="evidence" value="ECO:0007669"/>
    <property type="project" value="InterPro"/>
</dbReference>
<protein>
    <submittedName>
        <fullName evidence="2">Tyrosine-type recombinase/integrase</fullName>
    </submittedName>
</protein>
<name>A0A8T5V0Y8_9BRAD</name>
<dbReference type="InterPro" id="IPR011010">
    <property type="entry name" value="DNA_brk_join_enz"/>
</dbReference>
<reference evidence="2" key="1">
    <citation type="journal article" date="2017" name="Syst. Appl. Microbiol.">
        <title>Soybeans inoculated with root zone soils of Canadian native legumes harbour diverse and novel Bradyrhizobium spp. that possess agricultural potential.</title>
        <authorList>
            <person name="Bromfield E.S.P."/>
            <person name="Cloutier S."/>
            <person name="Tambong J.T."/>
            <person name="Tran Thi T.V."/>
        </authorList>
    </citation>
    <scope>NUCLEOTIDE SEQUENCE</scope>
    <source>
        <strain evidence="2">1S5</strain>
    </source>
</reference>
<dbReference type="Proteomes" id="UP000551709">
    <property type="component" value="Chromosome"/>
</dbReference>
<feature type="compositionally biased region" description="Basic residues" evidence="1">
    <location>
        <begin position="223"/>
        <end position="239"/>
    </location>
</feature>
<organism evidence="2 3">
    <name type="scientific">Bradyrhizobium barranii subsp. apii</name>
    <dbReference type="NCBI Taxonomy" id="2819348"/>
    <lineage>
        <taxon>Bacteria</taxon>
        <taxon>Pseudomonadati</taxon>
        <taxon>Pseudomonadota</taxon>
        <taxon>Alphaproteobacteria</taxon>
        <taxon>Hyphomicrobiales</taxon>
        <taxon>Nitrobacteraceae</taxon>
        <taxon>Bradyrhizobium</taxon>
        <taxon>Bradyrhizobium barranii</taxon>
    </lineage>
</organism>
<accession>A0A8T5V0Y8</accession>
<dbReference type="Pfam" id="PF00589">
    <property type="entry name" value="Phage_integrase"/>
    <property type="match status" value="1"/>
</dbReference>
<reference evidence="2" key="2">
    <citation type="submission" date="2022-04" db="EMBL/GenBank/DDBJ databases">
        <authorList>
            <person name="Bromfield E.S.P."/>
            <person name="Cloutier S."/>
        </authorList>
    </citation>
    <scope>NUCLEOTIDE SEQUENCE</scope>
    <source>
        <strain evidence="2">1S5</strain>
    </source>
</reference>
<dbReference type="InterPro" id="IPR002104">
    <property type="entry name" value="Integrase_catalytic"/>
</dbReference>
<evidence type="ECO:0000313" key="2">
    <source>
        <dbReference type="EMBL" id="UPT86079.1"/>
    </source>
</evidence>
<dbReference type="Gene3D" id="1.10.443.10">
    <property type="entry name" value="Intergrase catalytic core"/>
    <property type="match status" value="1"/>
</dbReference>